<feature type="repeat" description="TPR" evidence="3">
    <location>
        <begin position="239"/>
        <end position="272"/>
    </location>
</feature>
<dbReference type="Pfam" id="PF13181">
    <property type="entry name" value="TPR_8"/>
    <property type="match status" value="1"/>
</dbReference>
<proteinExistence type="predicted"/>
<evidence type="ECO:0000256" key="5">
    <source>
        <dbReference type="SAM" id="Phobius"/>
    </source>
</evidence>
<dbReference type="PROSITE" id="PS50005">
    <property type="entry name" value="TPR"/>
    <property type="match status" value="2"/>
</dbReference>
<comment type="caution">
    <text evidence="6">The sequence shown here is derived from an EMBL/GenBank/DDBJ whole genome shotgun (WGS) entry which is preliminary data.</text>
</comment>
<keyword evidence="2 3" id="KW-0802">TPR repeat</keyword>
<evidence type="ECO:0000256" key="3">
    <source>
        <dbReference type="PROSITE-ProRule" id="PRU00339"/>
    </source>
</evidence>
<dbReference type="Proteomes" id="UP000721442">
    <property type="component" value="Unassembled WGS sequence"/>
</dbReference>
<accession>A0A940ICD9</accession>
<dbReference type="AlphaFoldDB" id="A0A940ICD9"/>
<name>A0A940ICD9_9PROT</name>
<keyword evidence="5" id="KW-1133">Transmembrane helix</keyword>
<dbReference type="InterPro" id="IPR019734">
    <property type="entry name" value="TPR_rpt"/>
</dbReference>
<dbReference type="SMART" id="SM00028">
    <property type="entry name" value="TPR"/>
    <property type="match status" value="4"/>
</dbReference>
<keyword evidence="1" id="KW-0677">Repeat</keyword>
<sequence length="342" mass="36948">MKKQTAKKNLTATKRTNSRVKVAQPHQTSVTTPSVSIYVYWVIILFFIAAAFFCLGMEFGNNKSQNVVTPNAEVTQSADGVNNVEISEEALLQPMDYYTNARDKLVDGDIAGAIADLTTAIDAGGATSDMYTLRGEAYMQLSDYRNALADFNTALETDAVSAVAYYDRALLNMRLEDYSTALADINNALAAQASKPSSALQMRDLYAKRGQLNLWLKNWQGAVADFTNSLARPEGTVDATVYADRAEAYTQMGSYADAINDYAAAIRIISEQIQGTTTQAARESLSSNAMGYFEKSAALNLALGNLSAAYSDLDAAYAIASALGDDASISRIQNLQADLNQQ</sequence>
<dbReference type="SUPFAM" id="SSF48452">
    <property type="entry name" value="TPR-like"/>
    <property type="match status" value="1"/>
</dbReference>
<feature type="transmembrane region" description="Helical" evidence="5">
    <location>
        <begin position="37"/>
        <end position="55"/>
    </location>
</feature>
<protein>
    <submittedName>
        <fullName evidence="6">Tetratricopeptide repeat protein</fullName>
    </submittedName>
</protein>
<dbReference type="PANTHER" id="PTHR44858:SF1">
    <property type="entry name" value="UDP-N-ACETYLGLUCOSAMINE--PEPTIDE N-ACETYLGLUCOSAMINYLTRANSFERASE SPINDLY-RELATED"/>
    <property type="match status" value="1"/>
</dbReference>
<dbReference type="EMBL" id="JADINE010000032">
    <property type="protein sequence ID" value="MBO8407328.1"/>
    <property type="molecule type" value="Genomic_DNA"/>
</dbReference>
<keyword evidence="5" id="KW-0812">Transmembrane</keyword>
<dbReference type="Gene3D" id="1.25.40.10">
    <property type="entry name" value="Tetratricopeptide repeat domain"/>
    <property type="match status" value="2"/>
</dbReference>
<organism evidence="6 7">
    <name type="scientific">Candidatus Enterousia excrementavium</name>
    <dbReference type="NCBI Taxonomy" id="2840789"/>
    <lineage>
        <taxon>Bacteria</taxon>
        <taxon>Pseudomonadati</taxon>
        <taxon>Pseudomonadota</taxon>
        <taxon>Alphaproteobacteria</taxon>
        <taxon>Candidatus Enterousia</taxon>
    </lineage>
</organism>
<dbReference type="InterPro" id="IPR011990">
    <property type="entry name" value="TPR-like_helical_dom_sf"/>
</dbReference>
<evidence type="ECO:0000256" key="2">
    <source>
        <dbReference type="ARBA" id="ARBA00022803"/>
    </source>
</evidence>
<evidence type="ECO:0000256" key="4">
    <source>
        <dbReference type="SAM" id="MobiDB-lite"/>
    </source>
</evidence>
<dbReference type="PANTHER" id="PTHR44858">
    <property type="entry name" value="TETRATRICOPEPTIDE REPEAT PROTEIN 6"/>
    <property type="match status" value="1"/>
</dbReference>
<reference evidence="6" key="1">
    <citation type="submission" date="2020-10" db="EMBL/GenBank/DDBJ databases">
        <authorList>
            <person name="Gilroy R."/>
        </authorList>
    </citation>
    <scope>NUCLEOTIDE SEQUENCE</scope>
    <source>
        <strain evidence="6">B1-16210</strain>
    </source>
</reference>
<dbReference type="Pfam" id="PF13432">
    <property type="entry name" value="TPR_16"/>
    <property type="match status" value="1"/>
</dbReference>
<evidence type="ECO:0000313" key="7">
    <source>
        <dbReference type="Proteomes" id="UP000721442"/>
    </source>
</evidence>
<reference evidence="6" key="2">
    <citation type="journal article" date="2021" name="PeerJ">
        <title>Extensive microbial diversity within the chicken gut microbiome revealed by metagenomics and culture.</title>
        <authorList>
            <person name="Gilroy R."/>
            <person name="Ravi A."/>
            <person name="Getino M."/>
            <person name="Pursley I."/>
            <person name="Horton D.L."/>
            <person name="Alikhan N.F."/>
            <person name="Baker D."/>
            <person name="Gharbi K."/>
            <person name="Hall N."/>
            <person name="Watson M."/>
            <person name="Adriaenssens E.M."/>
            <person name="Foster-Nyarko E."/>
            <person name="Jarju S."/>
            <person name="Secka A."/>
            <person name="Antonio M."/>
            <person name="Oren A."/>
            <person name="Chaudhuri R.R."/>
            <person name="La Ragione R."/>
            <person name="Hildebrand F."/>
            <person name="Pallen M.J."/>
        </authorList>
    </citation>
    <scope>NUCLEOTIDE SEQUENCE</scope>
    <source>
        <strain evidence="6">B1-16210</strain>
    </source>
</reference>
<keyword evidence="5" id="KW-0472">Membrane</keyword>
<evidence type="ECO:0000313" key="6">
    <source>
        <dbReference type="EMBL" id="MBO8407328.1"/>
    </source>
</evidence>
<feature type="repeat" description="TPR" evidence="3">
    <location>
        <begin position="128"/>
        <end position="161"/>
    </location>
</feature>
<evidence type="ECO:0000256" key="1">
    <source>
        <dbReference type="ARBA" id="ARBA00022737"/>
    </source>
</evidence>
<gene>
    <name evidence="6" type="ORF">IAC77_02605</name>
</gene>
<dbReference type="InterPro" id="IPR050498">
    <property type="entry name" value="Ycf3"/>
</dbReference>
<feature type="region of interest" description="Disordered" evidence="4">
    <location>
        <begin position="1"/>
        <end position="20"/>
    </location>
</feature>